<dbReference type="CDD" id="cd01310">
    <property type="entry name" value="TatD_DNAse"/>
    <property type="match status" value="1"/>
</dbReference>
<evidence type="ECO:0000313" key="4">
    <source>
        <dbReference type="EMBL" id="CDM67512.1"/>
    </source>
</evidence>
<dbReference type="PROSITE" id="PS01090">
    <property type="entry name" value="TATD_2"/>
    <property type="match status" value="1"/>
</dbReference>
<feature type="binding site" evidence="3">
    <location>
        <position position="130"/>
    </location>
    <ligand>
        <name>a divalent metal cation</name>
        <dbReference type="ChEBI" id="CHEBI:60240"/>
        <label>2</label>
    </ligand>
</feature>
<dbReference type="AlphaFoldDB" id="W6RZS2"/>
<evidence type="ECO:0000256" key="1">
    <source>
        <dbReference type="ARBA" id="ARBA00022723"/>
    </source>
</evidence>
<dbReference type="PANTHER" id="PTHR46124:SF2">
    <property type="entry name" value="D-AMINOACYL-TRNA DEACYLASE"/>
    <property type="match status" value="1"/>
</dbReference>
<evidence type="ECO:0000313" key="5">
    <source>
        <dbReference type="Proteomes" id="UP000019426"/>
    </source>
</evidence>
<keyword evidence="1 3" id="KW-0479">Metal-binding</keyword>
<dbReference type="STRING" id="1216932.CM240_0345"/>
<dbReference type="InterPro" id="IPR001130">
    <property type="entry name" value="TatD-like"/>
</dbReference>
<dbReference type="InterPro" id="IPR018228">
    <property type="entry name" value="DNase_TatD-rel_CS"/>
</dbReference>
<reference evidence="4 5" key="1">
    <citation type="submission" date="2013-11" db="EMBL/GenBank/DDBJ databases">
        <title>Complete genome sequence of Clostridum sp. M2/40.</title>
        <authorList>
            <person name="Wibberg D."/>
            <person name="Puehler A."/>
            <person name="Schlueter A."/>
        </authorList>
    </citation>
    <scope>NUCLEOTIDE SEQUENCE [LARGE SCALE GENOMIC DNA]</scope>
    <source>
        <strain evidence="5">M2/40</strain>
    </source>
</reference>
<evidence type="ECO:0000256" key="3">
    <source>
        <dbReference type="PIRSR" id="PIRSR005902-1"/>
    </source>
</evidence>
<gene>
    <name evidence="4" type="ORF">CM240_0345</name>
</gene>
<dbReference type="GO" id="GO:0016788">
    <property type="term" value="F:hydrolase activity, acting on ester bonds"/>
    <property type="evidence" value="ECO:0007669"/>
    <property type="project" value="InterPro"/>
</dbReference>
<dbReference type="KEGG" id="clt:CM240_0345"/>
<dbReference type="PANTHER" id="PTHR46124">
    <property type="entry name" value="D-AMINOACYL-TRNA DEACYLASE"/>
    <property type="match status" value="1"/>
</dbReference>
<dbReference type="Proteomes" id="UP000019426">
    <property type="component" value="Chromosome M2/40_rep1"/>
</dbReference>
<organism evidence="4 5">
    <name type="scientific">Clostridium bornimense</name>
    <dbReference type="NCBI Taxonomy" id="1216932"/>
    <lineage>
        <taxon>Bacteria</taxon>
        <taxon>Bacillati</taxon>
        <taxon>Bacillota</taxon>
        <taxon>Clostridia</taxon>
        <taxon>Eubacteriales</taxon>
        <taxon>Clostridiaceae</taxon>
        <taxon>Clostridium</taxon>
    </lineage>
</organism>
<dbReference type="Pfam" id="PF01026">
    <property type="entry name" value="TatD_DNase"/>
    <property type="match status" value="1"/>
</dbReference>
<dbReference type="HOGENOM" id="CLU_031506_4_0_9"/>
<sequence length="256" mass="29135">MKIFDTHSHYDDEAFDGDREELIKIIIENDVVGIINCAADMKSVKSTIELTKKYPMFYGAIGVHPCSADEINEETIEELRMAAKNEKIVAIGEIGLDYYYEDNPSREIQKNAFRAQMQLAKELSKPVIIHIRDAHEDALKILEEFEEVRGIIHCFSGSVEIARKCVKIGYMLGIGGVVTFKNARKLVEVVKEIPMENLLLETDCPYMAPVPHRGERNNSMYISEVIKKIAEIKSISEEEVADIALRNSHNFTKNIW</sequence>
<keyword evidence="2 4" id="KW-0378">Hydrolase</keyword>
<feature type="binding site" evidence="3">
    <location>
        <position position="203"/>
    </location>
    <ligand>
        <name>a divalent metal cation</name>
        <dbReference type="ChEBI" id="CHEBI:60240"/>
        <label>1</label>
    </ligand>
</feature>
<dbReference type="EC" id="3.1.21.-" evidence="4"/>
<keyword evidence="5" id="KW-1185">Reference proteome</keyword>
<feature type="binding site" evidence="3">
    <location>
        <position position="7"/>
    </location>
    <ligand>
        <name>a divalent metal cation</name>
        <dbReference type="ChEBI" id="CHEBI:60240"/>
        <label>1</label>
    </ligand>
</feature>
<dbReference type="PIRSF" id="PIRSF005902">
    <property type="entry name" value="DNase_TatD"/>
    <property type="match status" value="1"/>
</dbReference>
<dbReference type="InterPro" id="IPR032466">
    <property type="entry name" value="Metal_Hydrolase"/>
</dbReference>
<feature type="binding site" evidence="3">
    <location>
        <position position="93"/>
    </location>
    <ligand>
        <name>a divalent metal cation</name>
        <dbReference type="ChEBI" id="CHEBI:60240"/>
        <label>1</label>
    </ligand>
</feature>
<proteinExistence type="predicted"/>
<name>W6RZS2_9CLOT</name>
<dbReference type="FunFam" id="3.20.20.140:FF:000005">
    <property type="entry name" value="TatD family hydrolase"/>
    <property type="match status" value="1"/>
</dbReference>
<dbReference type="GO" id="GO:0004536">
    <property type="term" value="F:DNA nuclease activity"/>
    <property type="evidence" value="ECO:0007669"/>
    <property type="project" value="InterPro"/>
</dbReference>
<dbReference type="InterPro" id="IPR015991">
    <property type="entry name" value="TatD/YcfH-like"/>
</dbReference>
<evidence type="ECO:0000256" key="2">
    <source>
        <dbReference type="ARBA" id="ARBA00022801"/>
    </source>
</evidence>
<dbReference type="GO" id="GO:0046872">
    <property type="term" value="F:metal ion binding"/>
    <property type="evidence" value="ECO:0007669"/>
    <property type="project" value="UniProtKB-KW"/>
</dbReference>
<dbReference type="Gene3D" id="3.20.20.140">
    <property type="entry name" value="Metal-dependent hydrolases"/>
    <property type="match status" value="1"/>
</dbReference>
<dbReference type="EMBL" id="HG917868">
    <property type="protein sequence ID" value="CDM67512.1"/>
    <property type="molecule type" value="Genomic_DNA"/>
</dbReference>
<dbReference type="NCBIfam" id="TIGR00010">
    <property type="entry name" value="YchF/TatD family DNA exonuclease"/>
    <property type="match status" value="1"/>
</dbReference>
<dbReference type="RefSeq" id="WP_044035953.1">
    <property type="nucleotide sequence ID" value="NZ_HG917868.1"/>
</dbReference>
<dbReference type="SUPFAM" id="SSF51556">
    <property type="entry name" value="Metallo-dependent hydrolases"/>
    <property type="match status" value="1"/>
</dbReference>
<dbReference type="PATRIC" id="fig|1216932.3.peg.324"/>
<feature type="binding site" evidence="3">
    <location>
        <position position="9"/>
    </location>
    <ligand>
        <name>a divalent metal cation</name>
        <dbReference type="ChEBI" id="CHEBI:60240"/>
        <label>1</label>
    </ligand>
</feature>
<protein>
    <submittedName>
        <fullName evidence="4">TatD family hydrolase</fullName>
        <ecNumber evidence="4">3.1.21.-</ecNumber>
    </submittedName>
</protein>
<dbReference type="eggNOG" id="COG0084">
    <property type="taxonomic scope" value="Bacteria"/>
</dbReference>
<dbReference type="OrthoDB" id="9810005at2"/>
<dbReference type="PROSITE" id="PS01091">
    <property type="entry name" value="TATD_3"/>
    <property type="match status" value="1"/>
</dbReference>
<feature type="binding site" evidence="3">
    <location>
        <position position="153"/>
    </location>
    <ligand>
        <name>a divalent metal cation</name>
        <dbReference type="ChEBI" id="CHEBI:60240"/>
        <label>2</label>
    </ligand>
</feature>
<accession>W6RZS2</accession>